<feature type="chain" id="PRO_5042941301" description="Secreted protein" evidence="1">
    <location>
        <begin position="20"/>
        <end position="117"/>
    </location>
</feature>
<dbReference type="Proteomes" id="UP001303115">
    <property type="component" value="Unassembled WGS sequence"/>
</dbReference>
<evidence type="ECO:0000313" key="2">
    <source>
        <dbReference type="EMBL" id="KAK4035146.1"/>
    </source>
</evidence>
<gene>
    <name evidence="2" type="ORF">C8A01DRAFT_38418</name>
</gene>
<sequence>MRFEFVTALLAALATTSMADRMTVNTQCPCEWCGSCDSRDATFFTEHGSYGVNANTGCRGTKVPGMTELCVDWERGRAHFYYRGQNKRCLLQKSKTVSSCIADHCHRTEWEEARCSW</sequence>
<proteinExistence type="predicted"/>
<feature type="signal peptide" evidence="1">
    <location>
        <begin position="1"/>
        <end position="19"/>
    </location>
</feature>
<accession>A0AAN6PB56</accession>
<comment type="caution">
    <text evidence="2">The sequence shown here is derived from an EMBL/GenBank/DDBJ whole genome shotgun (WGS) entry which is preliminary data.</text>
</comment>
<evidence type="ECO:0000256" key="1">
    <source>
        <dbReference type="SAM" id="SignalP"/>
    </source>
</evidence>
<evidence type="ECO:0000313" key="3">
    <source>
        <dbReference type="Proteomes" id="UP001303115"/>
    </source>
</evidence>
<keyword evidence="1" id="KW-0732">Signal</keyword>
<name>A0AAN6PB56_9PEZI</name>
<protein>
    <recommendedName>
        <fullName evidence="4">Secreted protein</fullName>
    </recommendedName>
</protein>
<dbReference type="AlphaFoldDB" id="A0AAN6PB56"/>
<organism evidence="2 3">
    <name type="scientific">Parachaetomium inaequale</name>
    <dbReference type="NCBI Taxonomy" id="2588326"/>
    <lineage>
        <taxon>Eukaryota</taxon>
        <taxon>Fungi</taxon>
        <taxon>Dikarya</taxon>
        <taxon>Ascomycota</taxon>
        <taxon>Pezizomycotina</taxon>
        <taxon>Sordariomycetes</taxon>
        <taxon>Sordariomycetidae</taxon>
        <taxon>Sordariales</taxon>
        <taxon>Chaetomiaceae</taxon>
        <taxon>Parachaetomium</taxon>
    </lineage>
</organism>
<evidence type="ECO:0008006" key="4">
    <source>
        <dbReference type="Google" id="ProtNLM"/>
    </source>
</evidence>
<keyword evidence="3" id="KW-1185">Reference proteome</keyword>
<dbReference type="EMBL" id="MU854454">
    <property type="protein sequence ID" value="KAK4035146.1"/>
    <property type="molecule type" value="Genomic_DNA"/>
</dbReference>
<reference evidence="3" key="1">
    <citation type="journal article" date="2023" name="Mol. Phylogenet. Evol.">
        <title>Genome-scale phylogeny and comparative genomics of the fungal order Sordariales.</title>
        <authorList>
            <person name="Hensen N."/>
            <person name="Bonometti L."/>
            <person name="Westerberg I."/>
            <person name="Brannstrom I.O."/>
            <person name="Guillou S."/>
            <person name="Cros-Aarteil S."/>
            <person name="Calhoun S."/>
            <person name="Haridas S."/>
            <person name="Kuo A."/>
            <person name="Mondo S."/>
            <person name="Pangilinan J."/>
            <person name="Riley R."/>
            <person name="LaButti K."/>
            <person name="Andreopoulos B."/>
            <person name="Lipzen A."/>
            <person name="Chen C."/>
            <person name="Yan M."/>
            <person name="Daum C."/>
            <person name="Ng V."/>
            <person name="Clum A."/>
            <person name="Steindorff A."/>
            <person name="Ohm R.A."/>
            <person name="Martin F."/>
            <person name="Silar P."/>
            <person name="Natvig D.O."/>
            <person name="Lalanne C."/>
            <person name="Gautier V."/>
            <person name="Ament-Velasquez S.L."/>
            <person name="Kruys A."/>
            <person name="Hutchinson M.I."/>
            <person name="Powell A.J."/>
            <person name="Barry K."/>
            <person name="Miller A.N."/>
            <person name="Grigoriev I.V."/>
            <person name="Debuchy R."/>
            <person name="Gladieux P."/>
            <person name="Hiltunen Thoren M."/>
            <person name="Johannesson H."/>
        </authorList>
    </citation>
    <scope>NUCLEOTIDE SEQUENCE [LARGE SCALE GENOMIC DNA]</scope>
    <source>
        <strain evidence="3">CBS 284.82</strain>
    </source>
</reference>